<evidence type="ECO:0000313" key="10">
    <source>
        <dbReference type="EMBL" id="OZM58232.1"/>
    </source>
</evidence>
<dbReference type="SMART" id="SM00387">
    <property type="entry name" value="HATPase_c"/>
    <property type="match status" value="1"/>
</dbReference>
<evidence type="ECO:0000256" key="1">
    <source>
        <dbReference type="ARBA" id="ARBA00000085"/>
    </source>
</evidence>
<evidence type="ECO:0000256" key="7">
    <source>
        <dbReference type="ARBA" id="ARBA00022840"/>
    </source>
</evidence>
<evidence type="ECO:0000256" key="3">
    <source>
        <dbReference type="ARBA" id="ARBA00022553"/>
    </source>
</evidence>
<organism evidence="10 11">
    <name type="scientific">Lottiidibacillus patelloidae</name>
    <dbReference type="NCBI Taxonomy" id="2670334"/>
    <lineage>
        <taxon>Bacteria</taxon>
        <taxon>Bacillati</taxon>
        <taxon>Bacillota</taxon>
        <taxon>Bacilli</taxon>
        <taxon>Bacillales</taxon>
        <taxon>Bacillaceae</taxon>
        <taxon>Lottiidibacillus</taxon>
    </lineage>
</organism>
<dbReference type="Gene3D" id="1.10.287.130">
    <property type="match status" value="1"/>
</dbReference>
<reference evidence="10 11" key="2">
    <citation type="submission" date="2017-09" db="EMBL/GenBank/DDBJ databases">
        <title>Bacillus patelloidae sp. nov., isolated from the intestinal tract of a marine limpet.</title>
        <authorList>
            <person name="Liu R."/>
            <person name="Dong C."/>
            <person name="Shao Z."/>
        </authorList>
    </citation>
    <scope>NUCLEOTIDE SEQUENCE [LARGE SCALE GENOMIC DNA]</scope>
    <source>
        <strain evidence="10 11">SA5d-4</strain>
    </source>
</reference>
<dbReference type="RefSeq" id="WP_094920776.1">
    <property type="nucleotide sequence ID" value="NZ_NPIA01000001.1"/>
</dbReference>
<comment type="caution">
    <text evidence="10">The sequence shown here is derived from an EMBL/GenBank/DDBJ whole genome shotgun (WGS) entry which is preliminary data.</text>
</comment>
<dbReference type="Gene3D" id="1.10.490.70">
    <property type="entry name" value="Histidine kinase N-terminal domain"/>
    <property type="match status" value="1"/>
</dbReference>
<keyword evidence="3" id="KW-0597">Phosphoprotein</keyword>
<reference evidence="11" key="1">
    <citation type="submission" date="2017-08" db="EMBL/GenBank/DDBJ databases">
        <authorList>
            <person name="Huang Z."/>
        </authorList>
    </citation>
    <scope>NUCLEOTIDE SEQUENCE [LARGE SCALE GENOMIC DNA]</scope>
    <source>
        <strain evidence="11">SA5d-4</strain>
    </source>
</reference>
<accession>A0A263BXD6</accession>
<proteinExistence type="predicted"/>
<dbReference type="GO" id="GO:0000155">
    <property type="term" value="F:phosphorelay sensor kinase activity"/>
    <property type="evidence" value="ECO:0007669"/>
    <property type="project" value="InterPro"/>
</dbReference>
<dbReference type="InterPro" id="IPR004358">
    <property type="entry name" value="Sig_transdc_His_kin-like_C"/>
</dbReference>
<dbReference type="SMART" id="SM00388">
    <property type="entry name" value="HisKA"/>
    <property type="match status" value="1"/>
</dbReference>
<dbReference type="GO" id="GO:0005524">
    <property type="term" value="F:ATP binding"/>
    <property type="evidence" value="ECO:0007669"/>
    <property type="project" value="UniProtKB-KW"/>
</dbReference>
<name>A0A263BXD6_9BACI</name>
<sequence>MDKSNYVDSIVSLLKKNEDELVENWFNQALISESEPYLNEMVQNGHTTINMIIKYLENPNIINNIAALTEKIARERVDANVNIGDFVFNINIGRKLIFETINTSSLSESVKIDAIIKITNMFDIFVKDAVTKYTKIKDEIINNKNQFITEMHSDRLTILGQIAASFAHEFRNPLTSIKGFINLLENNFEKSDETSNYFKIINNEMESLQEKVNQFLYLSKLKILDDNIEGIDISNVVKEMIVFLTPRFNEENITIVQNIDENLKIFAVRDQIKQVILNILHNAVEELHNNNFDRIIDVNVSKSDGNIIVAIANNGPQIPSHLLENIFEPFISTKELGTGLGLSVCKQIIEKHNGTISVITNPERTTFLLTFPE</sequence>
<dbReference type="EMBL" id="NPIA01000001">
    <property type="protein sequence ID" value="OZM58232.1"/>
    <property type="molecule type" value="Genomic_DNA"/>
</dbReference>
<dbReference type="InterPro" id="IPR018984">
    <property type="entry name" value="Histidine_kinase_N"/>
</dbReference>
<keyword evidence="6" id="KW-0418">Kinase</keyword>
<dbReference type="PANTHER" id="PTHR43065:SF10">
    <property type="entry name" value="PEROXIDE STRESS-ACTIVATED HISTIDINE KINASE MAK3"/>
    <property type="match status" value="1"/>
</dbReference>
<dbReference type="Pfam" id="PF02518">
    <property type="entry name" value="HATPase_c"/>
    <property type="match status" value="1"/>
</dbReference>
<protein>
    <recommendedName>
        <fullName evidence="2">histidine kinase</fullName>
        <ecNumber evidence="2">2.7.13.3</ecNumber>
    </recommendedName>
</protein>
<dbReference type="Pfam" id="PF09385">
    <property type="entry name" value="HisK_N"/>
    <property type="match status" value="1"/>
</dbReference>
<evidence type="ECO:0000313" key="11">
    <source>
        <dbReference type="Proteomes" id="UP000217083"/>
    </source>
</evidence>
<comment type="catalytic activity">
    <reaction evidence="1">
        <text>ATP + protein L-histidine = ADP + protein N-phospho-L-histidine.</text>
        <dbReference type="EC" id="2.7.13.3"/>
    </reaction>
</comment>
<evidence type="ECO:0000256" key="6">
    <source>
        <dbReference type="ARBA" id="ARBA00022777"/>
    </source>
</evidence>
<dbReference type="EC" id="2.7.13.3" evidence="2"/>
<dbReference type="SUPFAM" id="SSF47384">
    <property type="entry name" value="Homodimeric domain of signal transducing histidine kinase"/>
    <property type="match status" value="1"/>
</dbReference>
<evidence type="ECO:0000256" key="4">
    <source>
        <dbReference type="ARBA" id="ARBA00022679"/>
    </source>
</evidence>
<dbReference type="Pfam" id="PF00512">
    <property type="entry name" value="HisKA"/>
    <property type="match status" value="1"/>
</dbReference>
<keyword evidence="4" id="KW-0808">Transferase</keyword>
<dbReference type="PANTHER" id="PTHR43065">
    <property type="entry name" value="SENSOR HISTIDINE KINASE"/>
    <property type="match status" value="1"/>
</dbReference>
<keyword evidence="5" id="KW-0547">Nucleotide-binding</keyword>
<dbReference type="PRINTS" id="PR00344">
    <property type="entry name" value="BCTRLSENSOR"/>
</dbReference>
<keyword evidence="8" id="KW-0902">Two-component regulatory system</keyword>
<evidence type="ECO:0000256" key="8">
    <source>
        <dbReference type="ARBA" id="ARBA00023012"/>
    </source>
</evidence>
<evidence type="ECO:0000259" key="9">
    <source>
        <dbReference type="PROSITE" id="PS50109"/>
    </source>
</evidence>
<keyword evidence="11" id="KW-1185">Reference proteome</keyword>
<keyword evidence="7" id="KW-0067">ATP-binding</keyword>
<dbReference type="InterPro" id="IPR003661">
    <property type="entry name" value="HisK_dim/P_dom"/>
</dbReference>
<dbReference type="CDD" id="cd00082">
    <property type="entry name" value="HisKA"/>
    <property type="match status" value="1"/>
</dbReference>
<gene>
    <name evidence="10" type="ORF">CIB95_01275</name>
</gene>
<evidence type="ECO:0000256" key="5">
    <source>
        <dbReference type="ARBA" id="ARBA00022741"/>
    </source>
</evidence>
<evidence type="ECO:0000256" key="2">
    <source>
        <dbReference type="ARBA" id="ARBA00012438"/>
    </source>
</evidence>
<feature type="domain" description="Histidine kinase" evidence="9">
    <location>
        <begin position="165"/>
        <end position="373"/>
    </location>
</feature>
<dbReference type="PROSITE" id="PS50109">
    <property type="entry name" value="HIS_KIN"/>
    <property type="match status" value="1"/>
</dbReference>
<dbReference type="InterPro" id="IPR036890">
    <property type="entry name" value="HATPase_C_sf"/>
</dbReference>
<dbReference type="AlphaFoldDB" id="A0A263BXD6"/>
<dbReference type="Proteomes" id="UP000217083">
    <property type="component" value="Unassembled WGS sequence"/>
</dbReference>
<dbReference type="InterPro" id="IPR003594">
    <property type="entry name" value="HATPase_dom"/>
</dbReference>
<dbReference type="InterPro" id="IPR036097">
    <property type="entry name" value="HisK_dim/P_sf"/>
</dbReference>
<dbReference type="SUPFAM" id="SSF55874">
    <property type="entry name" value="ATPase domain of HSP90 chaperone/DNA topoisomerase II/histidine kinase"/>
    <property type="match status" value="1"/>
</dbReference>
<dbReference type="InterPro" id="IPR005467">
    <property type="entry name" value="His_kinase_dom"/>
</dbReference>
<dbReference type="Gene3D" id="3.30.565.10">
    <property type="entry name" value="Histidine kinase-like ATPase, C-terminal domain"/>
    <property type="match status" value="1"/>
</dbReference>